<dbReference type="Pfam" id="PF03965">
    <property type="entry name" value="Penicillinase_R"/>
    <property type="match status" value="1"/>
</dbReference>
<dbReference type="InterPro" id="IPR036390">
    <property type="entry name" value="WH_DNA-bd_sf"/>
</dbReference>
<dbReference type="Proteomes" id="UP000655208">
    <property type="component" value="Unassembled WGS sequence"/>
</dbReference>
<dbReference type="AlphaFoldDB" id="A0A917T3G3"/>
<evidence type="ECO:0000256" key="4">
    <source>
        <dbReference type="ARBA" id="ARBA00023163"/>
    </source>
</evidence>
<evidence type="ECO:0000256" key="2">
    <source>
        <dbReference type="ARBA" id="ARBA00023015"/>
    </source>
</evidence>
<accession>A0A917T3G3</accession>
<dbReference type="GO" id="GO:0045892">
    <property type="term" value="P:negative regulation of DNA-templated transcription"/>
    <property type="evidence" value="ECO:0007669"/>
    <property type="project" value="InterPro"/>
</dbReference>
<comment type="similarity">
    <text evidence="1">Belongs to the BlaI transcriptional regulatory family.</text>
</comment>
<keyword evidence="3" id="KW-0238">DNA-binding</keyword>
<dbReference type="Gene3D" id="1.10.10.10">
    <property type="entry name" value="Winged helix-like DNA-binding domain superfamily/Winged helix DNA-binding domain"/>
    <property type="match status" value="1"/>
</dbReference>
<dbReference type="SUPFAM" id="SSF46785">
    <property type="entry name" value="Winged helix' DNA-binding domain"/>
    <property type="match status" value="1"/>
</dbReference>
<name>A0A917T3G3_9ACTN</name>
<dbReference type="RefSeq" id="WP_229674452.1">
    <property type="nucleotide sequence ID" value="NZ_BMNA01000005.1"/>
</dbReference>
<dbReference type="InterPro" id="IPR036388">
    <property type="entry name" value="WH-like_DNA-bd_sf"/>
</dbReference>
<sequence>MRKRQPPGHLEAEVLATLWAADHPLTTAEVADGLGDAKAYTTVQTILTRLHAKGAVDRQLVGRAHAYTPRLDDAGLAARRMRAVLDRENDRLAVLRHFVGILSPQEESAVAELLGPSERSDAEDE</sequence>
<gene>
    <name evidence="5" type="ORF">GCM10011594_29770</name>
</gene>
<reference evidence="5" key="2">
    <citation type="submission" date="2020-09" db="EMBL/GenBank/DDBJ databases">
        <authorList>
            <person name="Sun Q."/>
            <person name="Zhou Y."/>
        </authorList>
    </citation>
    <scope>NUCLEOTIDE SEQUENCE</scope>
    <source>
        <strain evidence="5">CGMCC 4.7308</strain>
    </source>
</reference>
<protein>
    <recommendedName>
        <fullName evidence="7">BlaI/MecI/CopY family transcriptional regulator</fullName>
    </recommendedName>
</protein>
<evidence type="ECO:0000313" key="5">
    <source>
        <dbReference type="EMBL" id="GGM07834.1"/>
    </source>
</evidence>
<evidence type="ECO:0000313" key="6">
    <source>
        <dbReference type="Proteomes" id="UP000655208"/>
    </source>
</evidence>
<dbReference type="GO" id="GO:0003677">
    <property type="term" value="F:DNA binding"/>
    <property type="evidence" value="ECO:0007669"/>
    <property type="project" value="UniProtKB-KW"/>
</dbReference>
<proteinExistence type="inferred from homology"/>
<dbReference type="InterPro" id="IPR005650">
    <property type="entry name" value="BlaI_family"/>
</dbReference>
<keyword evidence="2" id="KW-0805">Transcription regulation</keyword>
<keyword evidence="4" id="KW-0804">Transcription</keyword>
<dbReference type="EMBL" id="BMNA01000005">
    <property type="protein sequence ID" value="GGM07834.1"/>
    <property type="molecule type" value="Genomic_DNA"/>
</dbReference>
<evidence type="ECO:0008006" key="7">
    <source>
        <dbReference type="Google" id="ProtNLM"/>
    </source>
</evidence>
<evidence type="ECO:0000256" key="1">
    <source>
        <dbReference type="ARBA" id="ARBA00011046"/>
    </source>
</evidence>
<organism evidence="5 6">
    <name type="scientific">Nakamurella endophytica</name>
    <dbReference type="NCBI Taxonomy" id="1748367"/>
    <lineage>
        <taxon>Bacteria</taxon>
        <taxon>Bacillati</taxon>
        <taxon>Actinomycetota</taxon>
        <taxon>Actinomycetes</taxon>
        <taxon>Nakamurellales</taxon>
        <taxon>Nakamurellaceae</taxon>
        <taxon>Nakamurella</taxon>
    </lineage>
</organism>
<keyword evidence="6" id="KW-1185">Reference proteome</keyword>
<comment type="caution">
    <text evidence="5">The sequence shown here is derived from an EMBL/GenBank/DDBJ whole genome shotgun (WGS) entry which is preliminary data.</text>
</comment>
<evidence type="ECO:0000256" key="3">
    <source>
        <dbReference type="ARBA" id="ARBA00023125"/>
    </source>
</evidence>
<reference evidence="5" key="1">
    <citation type="journal article" date="2014" name="Int. J. Syst. Evol. Microbiol.">
        <title>Complete genome sequence of Corynebacterium casei LMG S-19264T (=DSM 44701T), isolated from a smear-ripened cheese.</title>
        <authorList>
            <consortium name="US DOE Joint Genome Institute (JGI-PGF)"/>
            <person name="Walter F."/>
            <person name="Albersmeier A."/>
            <person name="Kalinowski J."/>
            <person name="Ruckert C."/>
        </authorList>
    </citation>
    <scope>NUCLEOTIDE SEQUENCE</scope>
    <source>
        <strain evidence="5">CGMCC 4.7308</strain>
    </source>
</reference>